<keyword evidence="4" id="KW-1185">Reference proteome</keyword>
<dbReference type="GO" id="GO:0046654">
    <property type="term" value="P:tetrahydrofolate biosynthetic process"/>
    <property type="evidence" value="ECO:0007669"/>
    <property type="project" value="UniProtKB-UniRule"/>
</dbReference>
<dbReference type="Pfam" id="PF04038">
    <property type="entry name" value="DHNA"/>
    <property type="match status" value="1"/>
</dbReference>
<feature type="binding site" evidence="1">
    <location>
        <position position="9"/>
    </location>
    <ligand>
        <name>substrate</name>
    </ligand>
</feature>
<evidence type="ECO:0000313" key="3">
    <source>
        <dbReference type="EMBL" id="MCU4751857.1"/>
    </source>
</evidence>
<comment type="pathway">
    <text evidence="1">Cofactor biosynthesis; tetrahydrofolate biosynthesis; 2-amino-4-hydroxy-6-hydroxymethyl-7,8-dihydropteridine diphosphate from 7,8-dihydroneopterin triphosphate: step 3/4.</text>
</comment>
<gene>
    <name evidence="1" type="primary">mptD</name>
    <name evidence="3" type="ORF">OB919_07660</name>
</gene>
<evidence type="ECO:0000256" key="1">
    <source>
        <dbReference type="HAMAP-Rule" id="MF_02130"/>
    </source>
</evidence>
<reference evidence="3 4" key="1">
    <citation type="submission" date="2022-09" db="EMBL/GenBank/DDBJ databases">
        <title>Enrichment on poylsaccharides allowed isolation of novel metabolic and taxonomic groups of Haloarchaea.</title>
        <authorList>
            <person name="Sorokin D.Y."/>
            <person name="Elcheninov A.G."/>
            <person name="Khizhniak T.V."/>
            <person name="Kolganova T.V."/>
            <person name="Kublanov I.V."/>
        </authorList>
    </citation>
    <scope>NUCLEOTIDE SEQUENCE [LARGE SCALE GENOMIC DNA]</scope>
    <source>
        <strain evidence="3 4">AArc-curdl1</strain>
    </source>
</reference>
<name>A0AAP3E6I1_9EURY</name>
<comment type="subunit">
    <text evidence="1">Homotetramer.</text>
</comment>
<dbReference type="Gene3D" id="3.30.1300.20">
    <property type="entry name" value="7,8-dihydroneopterin aldolase (MptD)"/>
    <property type="match status" value="1"/>
</dbReference>
<comment type="function">
    <text evidence="1">Catalyzes the conversion of 7,8-dihydroneopterin (H2Neo) to 6-hydroxymethyl-7,8-dihydropterin (6-HMD).</text>
</comment>
<evidence type="ECO:0000313" key="4">
    <source>
        <dbReference type="Proteomes" id="UP001321047"/>
    </source>
</evidence>
<dbReference type="InterPro" id="IPR036839">
    <property type="entry name" value="MptD_sf"/>
</dbReference>
<dbReference type="GO" id="GO:0046656">
    <property type="term" value="P:folic acid biosynthetic process"/>
    <property type="evidence" value="ECO:0007669"/>
    <property type="project" value="UniProtKB-KW"/>
</dbReference>
<keyword evidence="1" id="KW-0289">Folate biosynthesis</keyword>
<sequence length="112" mass="12549">MDVEQACFEAGIKFGSLYHQFAGTPLSLESADSLERAIEESIENQPHCRSVTVEVQRDVLAAALEESTASYTELTGRFLEVEVVIEYEGIEVVTRMEMEDGYPLMVLESVRQ</sequence>
<dbReference type="GO" id="GO:0004150">
    <property type="term" value="F:dihydroneopterin aldolase activity"/>
    <property type="evidence" value="ECO:0007669"/>
    <property type="project" value="UniProtKB-UniRule"/>
</dbReference>
<dbReference type="Proteomes" id="UP001321047">
    <property type="component" value="Unassembled WGS sequence"/>
</dbReference>
<protein>
    <recommendedName>
        <fullName evidence="1">Dihydroneopterin aldolase</fullName>
        <shortName evidence="1">DHNA</shortName>
        <ecNumber evidence="1">4.1.2.25</ecNumber>
    </recommendedName>
    <alternativeName>
        <fullName evidence="1">7,8-dihydroneopterin aldolase</fullName>
    </alternativeName>
</protein>
<dbReference type="InterPro" id="IPR007181">
    <property type="entry name" value="MtpD_C"/>
</dbReference>
<dbReference type="SUPFAM" id="SSF143560">
    <property type="entry name" value="MK0786-like"/>
    <property type="match status" value="1"/>
</dbReference>
<evidence type="ECO:0000259" key="2">
    <source>
        <dbReference type="Pfam" id="PF04038"/>
    </source>
</evidence>
<dbReference type="EC" id="4.1.2.25" evidence="1"/>
<comment type="catalytic activity">
    <reaction evidence="1">
        <text>7,8-dihydroneopterin = 6-hydroxymethyl-7,8-dihydropterin + glycolaldehyde</text>
        <dbReference type="Rhea" id="RHEA:10540"/>
        <dbReference type="ChEBI" id="CHEBI:17001"/>
        <dbReference type="ChEBI" id="CHEBI:17071"/>
        <dbReference type="ChEBI" id="CHEBI:44841"/>
        <dbReference type="EC" id="4.1.2.25"/>
    </reaction>
</comment>
<dbReference type="InterPro" id="IPR027508">
    <property type="entry name" value="DHN_aldolase_MptD"/>
</dbReference>
<keyword evidence="1" id="KW-0456">Lyase</keyword>
<feature type="domain" description="Dihydroneopterin aldolase MtpD C-terminal" evidence="2">
    <location>
        <begin position="2"/>
        <end position="107"/>
    </location>
</feature>
<dbReference type="AlphaFoldDB" id="A0AAP3E6I1"/>
<comment type="caution">
    <text evidence="3">The sequence shown here is derived from an EMBL/GenBank/DDBJ whole genome shotgun (WGS) entry which is preliminary data.</text>
</comment>
<dbReference type="HAMAP" id="MF_02130">
    <property type="entry name" value="DHNA_arch"/>
    <property type="match status" value="1"/>
</dbReference>
<accession>A0AAP3E6I1</accession>
<dbReference type="EMBL" id="JAOPJZ010000004">
    <property type="protein sequence ID" value="MCU4751857.1"/>
    <property type="molecule type" value="Genomic_DNA"/>
</dbReference>
<comment type="similarity">
    <text evidence="1">Belongs to the archaeal dihydroneopterin aldolase family.</text>
</comment>
<feature type="binding site" evidence="1">
    <location>
        <position position="105"/>
    </location>
    <ligand>
        <name>substrate</name>
    </ligand>
</feature>
<organism evidence="3 4">
    <name type="scientific">Natronosalvus hydrolyticus</name>
    <dbReference type="NCBI Taxonomy" id="2979988"/>
    <lineage>
        <taxon>Archaea</taxon>
        <taxon>Methanobacteriati</taxon>
        <taxon>Methanobacteriota</taxon>
        <taxon>Stenosarchaea group</taxon>
        <taxon>Halobacteria</taxon>
        <taxon>Halobacteriales</taxon>
        <taxon>Natrialbaceae</taxon>
        <taxon>Natronosalvus</taxon>
    </lineage>
</organism>
<proteinExistence type="inferred from homology"/>